<dbReference type="AlphaFoldDB" id="A0A8H3KUG0"/>
<sequence length="200" mass="23048">MSRNKTAISQECICICEEAPQIHNRHKFLEKGEEKGARKTIREYIYRYLSEKESVDSDFETTAVKAKITRTDMRYEELGTLISVDEGLQRLNFVLKSAVPMVGNRKVSQVFDDDIYIKIGKASRELRKEFGNKVPFSLIYPGMVDEKACIIAVVNLKDGTPIYNIPAEFMGFPVLINYRTIKPSSYDDYHKYQNLKQESV</sequence>
<dbReference type="OrthoDB" id="2436695at2759"/>
<evidence type="ECO:0000313" key="1">
    <source>
        <dbReference type="EMBL" id="GES73186.1"/>
    </source>
</evidence>
<organism evidence="1 2">
    <name type="scientific">Rhizophagus clarus</name>
    <dbReference type="NCBI Taxonomy" id="94130"/>
    <lineage>
        <taxon>Eukaryota</taxon>
        <taxon>Fungi</taxon>
        <taxon>Fungi incertae sedis</taxon>
        <taxon>Mucoromycota</taxon>
        <taxon>Glomeromycotina</taxon>
        <taxon>Glomeromycetes</taxon>
        <taxon>Glomerales</taxon>
        <taxon>Glomeraceae</taxon>
        <taxon>Rhizophagus</taxon>
    </lineage>
</organism>
<protein>
    <submittedName>
        <fullName evidence="1">Uncharacterized protein</fullName>
    </submittedName>
</protein>
<name>A0A8H3KUG0_9GLOM</name>
<dbReference type="Proteomes" id="UP000615446">
    <property type="component" value="Unassembled WGS sequence"/>
</dbReference>
<gene>
    <name evidence="1" type="ORF">RCL2_000072700</name>
</gene>
<reference evidence="1" key="1">
    <citation type="submission" date="2019-10" db="EMBL/GenBank/DDBJ databases">
        <title>Conservation and host-specific expression of non-tandemly repeated heterogenous ribosome RNA gene in arbuscular mycorrhizal fungi.</title>
        <authorList>
            <person name="Maeda T."/>
            <person name="Kobayashi Y."/>
            <person name="Nakagawa T."/>
            <person name="Ezawa T."/>
            <person name="Yamaguchi K."/>
            <person name="Bino T."/>
            <person name="Nishimoto Y."/>
            <person name="Shigenobu S."/>
            <person name="Kawaguchi M."/>
        </authorList>
    </citation>
    <scope>NUCLEOTIDE SEQUENCE</scope>
    <source>
        <strain evidence="1">HR1</strain>
    </source>
</reference>
<evidence type="ECO:0000313" key="2">
    <source>
        <dbReference type="Proteomes" id="UP000615446"/>
    </source>
</evidence>
<accession>A0A8H3KUG0</accession>
<dbReference type="EMBL" id="BLAL01000005">
    <property type="protein sequence ID" value="GES73186.1"/>
    <property type="molecule type" value="Genomic_DNA"/>
</dbReference>
<proteinExistence type="predicted"/>
<comment type="caution">
    <text evidence="1">The sequence shown here is derived from an EMBL/GenBank/DDBJ whole genome shotgun (WGS) entry which is preliminary data.</text>
</comment>